<proteinExistence type="inferred from homology"/>
<keyword evidence="8" id="KW-0464">Manganese</keyword>
<dbReference type="GO" id="GO:0004637">
    <property type="term" value="F:phosphoribosylamine-glycine ligase activity"/>
    <property type="evidence" value="ECO:0007669"/>
    <property type="project" value="UniProtKB-EC"/>
</dbReference>
<dbReference type="Pfam" id="PF02843">
    <property type="entry name" value="GARS_C"/>
    <property type="match status" value="1"/>
</dbReference>
<evidence type="ECO:0000256" key="5">
    <source>
        <dbReference type="ARBA" id="ARBA00022741"/>
    </source>
</evidence>
<dbReference type="Pfam" id="PF02844">
    <property type="entry name" value="GARS_N"/>
    <property type="match status" value="1"/>
</dbReference>
<dbReference type="AlphaFoldDB" id="A0A9P9L147"/>
<dbReference type="Gene3D" id="3.90.600.10">
    <property type="entry name" value="Phosphoribosylglycinamide synthetase, C-terminal domain"/>
    <property type="match status" value="1"/>
</dbReference>
<dbReference type="GO" id="GO:0006164">
    <property type="term" value="P:purine nucleotide biosynthetic process"/>
    <property type="evidence" value="ECO:0007669"/>
    <property type="project" value="UniProtKB-KW"/>
</dbReference>
<dbReference type="EMBL" id="JAGTJS010000003">
    <property type="protein sequence ID" value="KAH7272685.1"/>
    <property type="molecule type" value="Genomic_DNA"/>
</dbReference>
<keyword evidence="7 13" id="KW-0067">ATP-binding</keyword>
<evidence type="ECO:0000256" key="11">
    <source>
        <dbReference type="ARBA" id="ARBA00042864"/>
    </source>
</evidence>
<dbReference type="SUPFAM" id="SSF56059">
    <property type="entry name" value="Glutathione synthetase ATP-binding domain-like"/>
    <property type="match status" value="1"/>
</dbReference>
<dbReference type="InterPro" id="IPR020562">
    <property type="entry name" value="PRibGlycinamide_synth_N"/>
</dbReference>
<sequence length="433" mass="46402">MAENLIVLLVGKGAREHALAWKLSQAPSVKKVLVFPGNAGTEQGHPKVSNLETNFETTDYRQLAELATDIGVGLVVVGPDDAVVDGIEGFFKDVGIPCFAPTKQAAKLEGSKTFAKDFMAKYNIPTAAYQNFDDIESAKAYVQGVEHRVVIKADGLAAGKGVALPETKQEAFSELDSIMKVDGKFSAAGSSVVIEEFMEGDEISIPTFSDGKTFRSLPPGQDHKRVFEGNKRPNTGGMGVYSPVPFATQNVLDEIDKSVLQPTFDGLKKEGRPFVGFLFTGVMITAQGPKVIEYNVRFGDPETQSAMMLLSEDTDLATVLLACTSGTLSQANLSMRSGFACNVVIASQGYPGKYVTGVLITLQTCPDGVQVFHAGPFRDKDGRLRTGGGRVFSVAAWGSTLQEAVEAAYEGTKSVHFDGMFSRKDIASRCLLP</sequence>
<evidence type="ECO:0000313" key="16">
    <source>
        <dbReference type="Proteomes" id="UP000736672"/>
    </source>
</evidence>
<dbReference type="PROSITE" id="PS50975">
    <property type="entry name" value="ATP_GRASP"/>
    <property type="match status" value="1"/>
</dbReference>
<dbReference type="InterPro" id="IPR020561">
    <property type="entry name" value="PRibGlycinamid_synth_ATP-grasp"/>
</dbReference>
<dbReference type="InterPro" id="IPR013815">
    <property type="entry name" value="ATP_grasp_subdomain_1"/>
</dbReference>
<comment type="catalytic activity">
    <reaction evidence="12">
        <text>2-formamido-N(1)-(5-O-phospho-beta-D-ribosyl)acetamidine + ATP = 5-amino-1-(5-phospho-beta-D-ribosyl)imidazole + ADP + phosphate + H(+)</text>
        <dbReference type="Rhea" id="RHEA:23032"/>
        <dbReference type="ChEBI" id="CHEBI:15378"/>
        <dbReference type="ChEBI" id="CHEBI:30616"/>
        <dbReference type="ChEBI" id="CHEBI:43474"/>
        <dbReference type="ChEBI" id="CHEBI:137981"/>
        <dbReference type="ChEBI" id="CHEBI:147287"/>
        <dbReference type="ChEBI" id="CHEBI:456216"/>
        <dbReference type="EC" id="6.3.3.1"/>
    </reaction>
</comment>
<keyword evidence="3" id="KW-0436">Ligase</keyword>
<evidence type="ECO:0000256" key="2">
    <source>
        <dbReference type="ARBA" id="ARBA00013255"/>
    </source>
</evidence>
<comment type="pathway">
    <text evidence="1">Purine metabolism; IMP biosynthesis via de novo pathway; N(1)-(5-phospho-D-ribosyl)glycinamide from 5-phospho-alpha-D-ribose 1-diphosphate: step 2/2.</text>
</comment>
<organism evidence="15 16">
    <name type="scientific">Fusarium solani</name>
    <name type="common">Filamentous fungus</name>
    <dbReference type="NCBI Taxonomy" id="169388"/>
    <lineage>
        <taxon>Eukaryota</taxon>
        <taxon>Fungi</taxon>
        <taxon>Dikarya</taxon>
        <taxon>Ascomycota</taxon>
        <taxon>Pezizomycotina</taxon>
        <taxon>Sordariomycetes</taxon>
        <taxon>Hypocreomycetidae</taxon>
        <taxon>Hypocreales</taxon>
        <taxon>Nectriaceae</taxon>
        <taxon>Fusarium</taxon>
        <taxon>Fusarium solani species complex</taxon>
    </lineage>
</organism>
<dbReference type="PANTHER" id="PTHR43472">
    <property type="entry name" value="PHOSPHORIBOSYLAMINE--GLYCINE LIGASE"/>
    <property type="match status" value="1"/>
</dbReference>
<dbReference type="PANTHER" id="PTHR43472:SF1">
    <property type="entry name" value="PHOSPHORIBOSYLAMINE--GLYCINE LIGASE, CHLOROPLASTIC"/>
    <property type="match status" value="1"/>
</dbReference>
<dbReference type="Gene3D" id="3.30.1490.20">
    <property type="entry name" value="ATP-grasp fold, A domain"/>
    <property type="match status" value="1"/>
</dbReference>
<comment type="caution">
    <text evidence="15">The sequence shown here is derived from an EMBL/GenBank/DDBJ whole genome shotgun (WGS) entry which is preliminary data.</text>
</comment>
<keyword evidence="5 13" id="KW-0547">Nucleotide-binding</keyword>
<evidence type="ECO:0000259" key="14">
    <source>
        <dbReference type="PROSITE" id="PS50975"/>
    </source>
</evidence>
<name>A0A9P9L147_FUSSL</name>
<dbReference type="Gene3D" id="3.40.50.20">
    <property type="match status" value="1"/>
</dbReference>
<dbReference type="HAMAP" id="MF_00138">
    <property type="entry name" value="GARS"/>
    <property type="match status" value="1"/>
</dbReference>
<dbReference type="InterPro" id="IPR016185">
    <property type="entry name" value="PreATP-grasp_dom_sf"/>
</dbReference>
<evidence type="ECO:0000256" key="4">
    <source>
        <dbReference type="ARBA" id="ARBA00022723"/>
    </source>
</evidence>
<dbReference type="GO" id="GO:0009113">
    <property type="term" value="P:purine nucleobase biosynthetic process"/>
    <property type="evidence" value="ECO:0007669"/>
    <property type="project" value="InterPro"/>
</dbReference>
<dbReference type="InterPro" id="IPR000115">
    <property type="entry name" value="PRibGlycinamide_synth"/>
</dbReference>
<gene>
    <name evidence="15" type="ORF">B0J15DRAFT_439123</name>
</gene>
<dbReference type="SUPFAM" id="SSF52440">
    <property type="entry name" value="PreATP-grasp domain"/>
    <property type="match status" value="1"/>
</dbReference>
<evidence type="ECO:0000256" key="1">
    <source>
        <dbReference type="ARBA" id="ARBA00005174"/>
    </source>
</evidence>
<feature type="domain" description="ATP-grasp" evidence="14">
    <location>
        <begin position="116"/>
        <end position="325"/>
    </location>
</feature>
<evidence type="ECO:0000256" key="8">
    <source>
        <dbReference type="ARBA" id="ARBA00023211"/>
    </source>
</evidence>
<dbReference type="NCBIfam" id="TIGR00877">
    <property type="entry name" value="purD"/>
    <property type="match status" value="1"/>
</dbReference>
<reference evidence="15" key="1">
    <citation type="journal article" date="2021" name="Nat. Commun.">
        <title>Genetic determinants of endophytism in the Arabidopsis root mycobiome.</title>
        <authorList>
            <person name="Mesny F."/>
            <person name="Miyauchi S."/>
            <person name="Thiergart T."/>
            <person name="Pickel B."/>
            <person name="Atanasova L."/>
            <person name="Karlsson M."/>
            <person name="Huettel B."/>
            <person name="Barry K.W."/>
            <person name="Haridas S."/>
            <person name="Chen C."/>
            <person name="Bauer D."/>
            <person name="Andreopoulos W."/>
            <person name="Pangilinan J."/>
            <person name="LaButti K."/>
            <person name="Riley R."/>
            <person name="Lipzen A."/>
            <person name="Clum A."/>
            <person name="Drula E."/>
            <person name="Henrissat B."/>
            <person name="Kohler A."/>
            <person name="Grigoriev I.V."/>
            <person name="Martin F.M."/>
            <person name="Hacquard S."/>
        </authorList>
    </citation>
    <scope>NUCLEOTIDE SEQUENCE</scope>
    <source>
        <strain evidence="15">FSSC 5 MPI-SDFR-AT-0091</strain>
    </source>
</reference>
<keyword evidence="4" id="KW-0479">Metal-binding</keyword>
<evidence type="ECO:0000313" key="15">
    <source>
        <dbReference type="EMBL" id="KAH7272685.1"/>
    </source>
</evidence>
<dbReference type="SUPFAM" id="SSF51246">
    <property type="entry name" value="Rudiment single hybrid motif"/>
    <property type="match status" value="1"/>
</dbReference>
<dbReference type="FunFam" id="3.30.470.20:FF:000018">
    <property type="entry name" value="Trifunctional purine biosynthetic protein adenosine-3"/>
    <property type="match status" value="1"/>
</dbReference>
<accession>A0A9P9L147</accession>
<dbReference type="GO" id="GO:0005524">
    <property type="term" value="F:ATP binding"/>
    <property type="evidence" value="ECO:0007669"/>
    <property type="project" value="UniProtKB-UniRule"/>
</dbReference>
<dbReference type="Pfam" id="PF01071">
    <property type="entry name" value="GARS_A"/>
    <property type="match status" value="1"/>
</dbReference>
<dbReference type="OrthoDB" id="2018833at2759"/>
<dbReference type="GO" id="GO:0046872">
    <property type="term" value="F:metal ion binding"/>
    <property type="evidence" value="ECO:0007669"/>
    <property type="project" value="UniProtKB-KW"/>
</dbReference>
<dbReference type="InterPro" id="IPR037123">
    <property type="entry name" value="PRibGlycinamide_synth_C_sf"/>
</dbReference>
<dbReference type="InterPro" id="IPR011761">
    <property type="entry name" value="ATP-grasp"/>
</dbReference>
<dbReference type="SMART" id="SM01209">
    <property type="entry name" value="GARS_A"/>
    <property type="match status" value="1"/>
</dbReference>
<evidence type="ECO:0000256" key="6">
    <source>
        <dbReference type="ARBA" id="ARBA00022755"/>
    </source>
</evidence>
<protein>
    <recommendedName>
        <fullName evidence="2">phosphoribosylamine--glycine ligase</fullName>
        <ecNumber evidence="2">6.3.4.13</ecNumber>
    </recommendedName>
    <alternativeName>
        <fullName evidence="10">Glycinamide ribonucleotide synthetase</fullName>
    </alternativeName>
    <alternativeName>
        <fullName evidence="11">Phosphoribosylglycinamide synthetase</fullName>
    </alternativeName>
</protein>
<dbReference type="InterPro" id="IPR011054">
    <property type="entry name" value="Rudment_hybrid_motif"/>
</dbReference>
<evidence type="ECO:0000256" key="7">
    <source>
        <dbReference type="ARBA" id="ARBA00022840"/>
    </source>
</evidence>
<keyword evidence="6" id="KW-0658">Purine biosynthesis</keyword>
<evidence type="ECO:0000256" key="10">
    <source>
        <dbReference type="ARBA" id="ARBA00042242"/>
    </source>
</evidence>
<evidence type="ECO:0000256" key="13">
    <source>
        <dbReference type="PROSITE-ProRule" id="PRU00409"/>
    </source>
</evidence>
<dbReference type="InterPro" id="IPR020559">
    <property type="entry name" value="PRibGlycinamide_synth_CS"/>
</dbReference>
<evidence type="ECO:0000256" key="3">
    <source>
        <dbReference type="ARBA" id="ARBA00022598"/>
    </source>
</evidence>
<evidence type="ECO:0000256" key="9">
    <source>
        <dbReference type="ARBA" id="ARBA00038345"/>
    </source>
</evidence>
<dbReference type="SMART" id="SM01210">
    <property type="entry name" value="GARS_C"/>
    <property type="match status" value="1"/>
</dbReference>
<dbReference type="GO" id="GO:0004641">
    <property type="term" value="F:phosphoribosylformylglycinamidine cyclo-ligase activity"/>
    <property type="evidence" value="ECO:0007669"/>
    <property type="project" value="UniProtKB-EC"/>
</dbReference>
<evidence type="ECO:0000256" key="12">
    <source>
        <dbReference type="ARBA" id="ARBA00049057"/>
    </source>
</evidence>
<comment type="similarity">
    <text evidence="9">Belongs to the GARS family.</text>
</comment>
<dbReference type="Gene3D" id="3.30.470.20">
    <property type="entry name" value="ATP-grasp fold, B domain"/>
    <property type="match status" value="1"/>
</dbReference>
<dbReference type="PROSITE" id="PS00184">
    <property type="entry name" value="GARS"/>
    <property type="match status" value="1"/>
</dbReference>
<keyword evidence="16" id="KW-1185">Reference proteome</keyword>
<dbReference type="EC" id="6.3.4.13" evidence="2"/>
<dbReference type="InterPro" id="IPR020560">
    <property type="entry name" value="PRibGlycinamide_synth_C-dom"/>
</dbReference>
<dbReference type="Proteomes" id="UP000736672">
    <property type="component" value="Unassembled WGS sequence"/>
</dbReference>